<accession>A0A9P4MEF1</accession>
<dbReference type="InterPro" id="IPR050231">
    <property type="entry name" value="Iron_ascorbate_oxido_reductase"/>
</dbReference>
<dbReference type="Pfam" id="PF14226">
    <property type="entry name" value="DIOX_N"/>
    <property type="match status" value="1"/>
</dbReference>
<dbReference type="Gene3D" id="2.60.120.330">
    <property type="entry name" value="B-lactam Antibiotic, Isopenicillin N Synthase, Chain"/>
    <property type="match status" value="1"/>
</dbReference>
<organism evidence="4 5">
    <name type="scientific">Rhizodiscina lignyota</name>
    <dbReference type="NCBI Taxonomy" id="1504668"/>
    <lineage>
        <taxon>Eukaryota</taxon>
        <taxon>Fungi</taxon>
        <taxon>Dikarya</taxon>
        <taxon>Ascomycota</taxon>
        <taxon>Pezizomycotina</taxon>
        <taxon>Dothideomycetes</taxon>
        <taxon>Pleosporomycetidae</taxon>
        <taxon>Aulographales</taxon>
        <taxon>Rhizodiscinaceae</taxon>
        <taxon>Rhizodiscina</taxon>
    </lineage>
</organism>
<dbReference type="PANTHER" id="PTHR47990">
    <property type="entry name" value="2-OXOGLUTARATE (2OG) AND FE(II)-DEPENDENT OXYGENASE SUPERFAMILY PROTEIN-RELATED"/>
    <property type="match status" value="1"/>
</dbReference>
<keyword evidence="2" id="KW-0560">Oxidoreductase</keyword>
<keyword evidence="5" id="KW-1185">Reference proteome</keyword>
<evidence type="ECO:0000313" key="5">
    <source>
        <dbReference type="Proteomes" id="UP000799772"/>
    </source>
</evidence>
<comment type="similarity">
    <text evidence="1 2">Belongs to the iron/ascorbate-dependent oxidoreductase family.</text>
</comment>
<dbReference type="PROSITE" id="PS51471">
    <property type="entry name" value="FE2OG_OXY"/>
    <property type="match status" value="1"/>
</dbReference>
<dbReference type="GO" id="GO:0016491">
    <property type="term" value="F:oxidoreductase activity"/>
    <property type="evidence" value="ECO:0007669"/>
    <property type="project" value="UniProtKB-KW"/>
</dbReference>
<dbReference type="GO" id="GO:0044283">
    <property type="term" value="P:small molecule biosynthetic process"/>
    <property type="evidence" value="ECO:0007669"/>
    <property type="project" value="UniProtKB-ARBA"/>
</dbReference>
<sequence>MENNCPKEYVHYHAGGRPGSRPILTGKDAKPTFEEIPKIDMSPIFSESLEERKKVAAQVGKACKEVGFFYAVNHGVSEETIQGAFRAVENWFSQPEEVKLETNINQNKHFRGYEPLLSTQLDPNTRGDLKEAYMIGEDPYDPESRCPDDVKEKIMKKHPDLIPRNQWPKIPTPANQALRPAVYGYYKEMVDFARALLRTFALALDMPENHFDSIATFPKCNMRSLHYPSQEFATDVGIGAHTDYSCFTLVCQSTSCPSGLQVLNANGIWVNAPPVERTFVCNVGDFFQEATAGRFLSTVHRVVNKTGSERYSIPFFFAPNMDAEMAVVESCREPGKEYQPLQVGAYFKKRIAAARSKHPDGTTPEKTRAEDDGKLILETVKQVAAVA</sequence>
<dbReference type="SUPFAM" id="SSF51197">
    <property type="entry name" value="Clavaminate synthase-like"/>
    <property type="match status" value="1"/>
</dbReference>
<evidence type="ECO:0000256" key="1">
    <source>
        <dbReference type="ARBA" id="ARBA00008056"/>
    </source>
</evidence>
<comment type="caution">
    <text evidence="4">The sequence shown here is derived from an EMBL/GenBank/DDBJ whole genome shotgun (WGS) entry which is preliminary data.</text>
</comment>
<feature type="domain" description="Fe2OG dioxygenase" evidence="3">
    <location>
        <begin position="216"/>
        <end position="319"/>
    </location>
</feature>
<evidence type="ECO:0000256" key="2">
    <source>
        <dbReference type="RuleBase" id="RU003682"/>
    </source>
</evidence>
<dbReference type="InterPro" id="IPR044861">
    <property type="entry name" value="IPNS-like_FE2OG_OXY"/>
</dbReference>
<dbReference type="EMBL" id="ML978122">
    <property type="protein sequence ID" value="KAF2102549.1"/>
    <property type="molecule type" value="Genomic_DNA"/>
</dbReference>
<keyword evidence="2" id="KW-0479">Metal-binding</keyword>
<dbReference type="InterPro" id="IPR026992">
    <property type="entry name" value="DIOX_N"/>
</dbReference>
<dbReference type="Proteomes" id="UP000799772">
    <property type="component" value="Unassembled WGS sequence"/>
</dbReference>
<evidence type="ECO:0000313" key="4">
    <source>
        <dbReference type="EMBL" id="KAF2102549.1"/>
    </source>
</evidence>
<keyword evidence="2" id="KW-0408">Iron</keyword>
<protein>
    <submittedName>
        <fullName evidence="4">Clavaminate synthase-like protein</fullName>
    </submittedName>
</protein>
<dbReference type="PRINTS" id="PR00682">
    <property type="entry name" value="IPNSYNTHASE"/>
</dbReference>
<dbReference type="InterPro" id="IPR027443">
    <property type="entry name" value="IPNS-like_sf"/>
</dbReference>
<dbReference type="InterPro" id="IPR005123">
    <property type="entry name" value="Oxoglu/Fe-dep_dioxygenase_dom"/>
</dbReference>
<reference evidence="4" key="1">
    <citation type="journal article" date="2020" name="Stud. Mycol.">
        <title>101 Dothideomycetes genomes: a test case for predicting lifestyles and emergence of pathogens.</title>
        <authorList>
            <person name="Haridas S."/>
            <person name="Albert R."/>
            <person name="Binder M."/>
            <person name="Bloem J."/>
            <person name="Labutti K."/>
            <person name="Salamov A."/>
            <person name="Andreopoulos B."/>
            <person name="Baker S."/>
            <person name="Barry K."/>
            <person name="Bills G."/>
            <person name="Bluhm B."/>
            <person name="Cannon C."/>
            <person name="Castanera R."/>
            <person name="Culley D."/>
            <person name="Daum C."/>
            <person name="Ezra D."/>
            <person name="Gonzalez J."/>
            <person name="Henrissat B."/>
            <person name="Kuo A."/>
            <person name="Liang C."/>
            <person name="Lipzen A."/>
            <person name="Lutzoni F."/>
            <person name="Magnuson J."/>
            <person name="Mondo S."/>
            <person name="Nolan M."/>
            <person name="Ohm R."/>
            <person name="Pangilinan J."/>
            <person name="Park H.-J."/>
            <person name="Ramirez L."/>
            <person name="Alfaro M."/>
            <person name="Sun H."/>
            <person name="Tritt A."/>
            <person name="Yoshinaga Y."/>
            <person name="Zwiers L.-H."/>
            <person name="Turgeon B."/>
            <person name="Goodwin S."/>
            <person name="Spatafora J."/>
            <person name="Crous P."/>
            <person name="Grigoriev I."/>
        </authorList>
    </citation>
    <scope>NUCLEOTIDE SEQUENCE</scope>
    <source>
        <strain evidence="4">CBS 133067</strain>
    </source>
</reference>
<name>A0A9P4MEF1_9PEZI</name>
<dbReference type="OrthoDB" id="288590at2759"/>
<dbReference type="GO" id="GO:0046872">
    <property type="term" value="F:metal ion binding"/>
    <property type="evidence" value="ECO:0007669"/>
    <property type="project" value="UniProtKB-KW"/>
</dbReference>
<evidence type="ECO:0000259" key="3">
    <source>
        <dbReference type="PROSITE" id="PS51471"/>
    </source>
</evidence>
<proteinExistence type="inferred from homology"/>
<dbReference type="Pfam" id="PF03171">
    <property type="entry name" value="2OG-FeII_Oxy"/>
    <property type="match status" value="1"/>
</dbReference>
<dbReference type="AlphaFoldDB" id="A0A9P4MEF1"/>
<gene>
    <name evidence="4" type="ORF">NA57DRAFT_52117</name>
</gene>